<comment type="caution">
    <text evidence="2">The sequence shown here is derived from an EMBL/GenBank/DDBJ whole genome shotgun (WGS) entry which is preliminary data.</text>
</comment>
<reference evidence="2 3" key="1">
    <citation type="submission" date="2024-01" db="EMBL/GenBank/DDBJ databases">
        <title>The genomes of 5 underutilized Papilionoideae crops provide insights into root nodulation and disease resistanc.</title>
        <authorList>
            <person name="Jiang F."/>
        </authorList>
    </citation>
    <scope>NUCLEOTIDE SEQUENCE [LARGE SCALE GENOMIC DNA]</scope>
    <source>
        <strain evidence="2">DUOXIRENSHENG_FW03</strain>
        <tissue evidence="2">Leaves</tissue>
    </source>
</reference>
<feature type="compositionally biased region" description="Basic and acidic residues" evidence="1">
    <location>
        <begin position="79"/>
        <end position="98"/>
    </location>
</feature>
<evidence type="ECO:0000313" key="2">
    <source>
        <dbReference type="EMBL" id="KAK7411208.1"/>
    </source>
</evidence>
<dbReference type="EMBL" id="JAYMYS010000001">
    <property type="protein sequence ID" value="KAK7411208.1"/>
    <property type="molecule type" value="Genomic_DNA"/>
</dbReference>
<name>A0AAN9T2T2_PSOTE</name>
<evidence type="ECO:0000256" key="1">
    <source>
        <dbReference type="SAM" id="MobiDB-lite"/>
    </source>
</evidence>
<dbReference type="Proteomes" id="UP001386955">
    <property type="component" value="Unassembled WGS sequence"/>
</dbReference>
<gene>
    <name evidence="2" type="ORF">VNO78_02640</name>
</gene>
<protein>
    <submittedName>
        <fullName evidence="2">Uncharacterized protein</fullName>
    </submittedName>
</protein>
<accession>A0AAN9T2T2</accession>
<sequence>MDVMCLFYIWTLGFLHECPTFVFSLLGIYGTPIKETICCQCQSFRPRVDSSDDESPPLAHFDRKGTYGAIAGKDDGEDEKQQIRHAEDAVIHDEDKED</sequence>
<feature type="region of interest" description="Disordered" evidence="1">
    <location>
        <begin position="47"/>
        <end position="98"/>
    </location>
</feature>
<evidence type="ECO:0000313" key="3">
    <source>
        <dbReference type="Proteomes" id="UP001386955"/>
    </source>
</evidence>
<proteinExistence type="predicted"/>
<keyword evidence="3" id="KW-1185">Reference proteome</keyword>
<dbReference type="AlphaFoldDB" id="A0AAN9T2T2"/>
<organism evidence="2 3">
    <name type="scientific">Psophocarpus tetragonolobus</name>
    <name type="common">Winged bean</name>
    <name type="synonym">Dolichos tetragonolobus</name>
    <dbReference type="NCBI Taxonomy" id="3891"/>
    <lineage>
        <taxon>Eukaryota</taxon>
        <taxon>Viridiplantae</taxon>
        <taxon>Streptophyta</taxon>
        <taxon>Embryophyta</taxon>
        <taxon>Tracheophyta</taxon>
        <taxon>Spermatophyta</taxon>
        <taxon>Magnoliopsida</taxon>
        <taxon>eudicotyledons</taxon>
        <taxon>Gunneridae</taxon>
        <taxon>Pentapetalae</taxon>
        <taxon>rosids</taxon>
        <taxon>fabids</taxon>
        <taxon>Fabales</taxon>
        <taxon>Fabaceae</taxon>
        <taxon>Papilionoideae</taxon>
        <taxon>50 kb inversion clade</taxon>
        <taxon>NPAAA clade</taxon>
        <taxon>indigoferoid/millettioid clade</taxon>
        <taxon>Phaseoleae</taxon>
        <taxon>Psophocarpus</taxon>
    </lineage>
</organism>